<name>A0A0M3K4U3_ANISI</name>
<gene>
    <name evidence="1" type="ORF">ASIM_LOCUS15391</name>
</gene>
<evidence type="ECO:0000313" key="3">
    <source>
        <dbReference type="WBParaSite" id="ASIM_0001598401-mRNA-1"/>
    </source>
</evidence>
<reference evidence="1 2" key="2">
    <citation type="submission" date="2018-11" db="EMBL/GenBank/DDBJ databases">
        <authorList>
            <consortium name="Pathogen Informatics"/>
        </authorList>
    </citation>
    <scope>NUCLEOTIDE SEQUENCE [LARGE SCALE GENOMIC DNA]</scope>
</reference>
<dbReference type="Proteomes" id="UP000267096">
    <property type="component" value="Unassembled WGS sequence"/>
</dbReference>
<dbReference type="AlphaFoldDB" id="A0A0M3K4U3"/>
<dbReference type="WBParaSite" id="ASIM_0001598401-mRNA-1">
    <property type="protein sequence ID" value="ASIM_0001598401-mRNA-1"/>
    <property type="gene ID" value="ASIM_0001598401"/>
</dbReference>
<keyword evidence="2" id="KW-1185">Reference proteome</keyword>
<evidence type="ECO:0000313" key="1">
    <source>
        <dbReference type="EMBL" id="VDK55011.1"/>
    </source>
</evidence>
<protein>
    <submittedName>
        <fullName evidence="3">Reverse transcriptase</fullName>
    </submittedName>
</protein>
<accession>A0A0M3K4U3</accession>
<reference evidence="3" key="1">
    <citation type="submission" date="2017-02" db="UniProtKB">
        <authorList>
            <consortium name="WormBaseParasite"/>
        </authorList>
    </citation>
    <scope>IDENTIFICATION</scope>
</reference>
<organism evidence="3">
    <name type="scientific">Anisakis simplex</name>
    <name type="common">Herring worm</name>
    <dbReference type="NCBI Taxonomy" id="6269"/>
    <lineage>
        <taxon>Eukaryota</taxon>
        <taxon>Metazoa</taxon>
        <taxon>Ecdysozoa</taxon>
        <taxon>Nematoda</taxon>
        <taxon>Chromadorea</taxon>
        <taxon>Rhabditida</taxon>
        <taxon>Spirurina</taxon>
        <taxon>Ascaridomorpha</taxon>
        <taxon>Ascaridoidea</taxon>
        <taxon>Anisakidae</taxon>
        <taxon>Anisakis</taxon>
        <taxon>Anisakis simplex complex</taxon>
    </lineage>
</organism>
<sequence length="119" mass="13590">MGRWSRLSGFYRRIRLPTDEQAHRWVVGCVDRIQKIIRRQKMVEFGGYLRSGWVIAKWPIKDGSEVAVSDGCKESTVQRKENFNNLNKPMDGTQQCGWSGAWISSSTSTTLLVVIIVDN</sequence>
<dbReference type="EMBL" id="UYRR01032293">
    <property type="protein sequence ID" value="VDK55011.1"/>
    <property type="molecule type" value="Genomic_DNA"/>
</dbReference>
<evidence type="ECO:0000313" key="2">
    <source>
        <dbReference type="Proteomes" id="UP000267096"/>
    </source>
</evidence>
<proteinExistence type="predicted"/>